<evidence type="ECO:0000256" key="2">
    <source>
        <dbReference type="ARBA" id="ARBA00023002"/>
    </source>
</evidence>
<dbReference type="InterPro" id="IPR006109">
    <property type="entry name" value="G3P_DH_NAD-dep_C"/>
</dbReference>
<dbReference type="PANTHER" id="PTHR11728">
    <property type="entry name" value="GLYCEROL-3-PHOSPHATE DEHYDROGENASE"/>
    <property type="match status" value="1"/>
</dbReference>
<feature type="domain" description="Glycerol-3-phosphate dehydrogenase NAD-dependent N-terminal" evidence="11">
    <location>
        <begin position="56"/>
        <end position="223"/>
    </location>
</feature>
<dbReference type="PIRSF" id="PIRSF000114">
    <property type="entry name" value="Glycerol-3-P_dh"/>
    <property type="match status" value="1"/>
</dbReference>
<feature type="binding site" evidence="6">
    <location>
        <position position="171"/>
    </location>
    <ligand>
        <name>substrate</name>
    </ligand>
</feature>
<evidence type="ECO:0000256" key="7">
    <source>
        <dbReference type="PIRSR" id="PIRSR000114-3"/>
    </source>
</evidence>
<dbReference type="FunFam" id="1.10.1040.10:FF:000004">
    <property type="entry name" value="Glycerol-3-phosphate dehydrogenase [NAD(+)]"/>
    <property type="match status" value="1"/>
</dbReference>
<name>A0ABD3GYN8_9MARC</name>
<dbReference type="Pfam" id="PF01210">
    <property type="entry name" value="NAD_Gly3P_dh_N"/>
    <property type="match status" value="1"/>
</dbReference>
<evidence type="ECO:0000259" key="12">
    <source>
        <dbReference type="Pfam" id="PF07479"/>
    </source>
</evidence>
<feature type="binding site" evidence="6">
    <location>
        <begin position="320"/>
        <end position="321"/>
    </location>
    <ligand>
        <name>substrate</name>
    </ligand>
</feature>
<feature type="binding site" evidence="7">
    <location>
        <begin position="60"/>
        <end position="65"/>
    </location>
    <ligand>
        <name>NAD(+)</name>
        <dbReference type="ChEBI" id="CHEBI:57540"/>
    </ligand>
</feature>
<dbReference type="InterPro" id="IPR013328">
    <property type="entry name" value="6PGD_dom2"/>
</dbReference>
<dbReference type="InterPro" id="IPR036291">
    <property type="entry name" value="NAD(P)-bd_dom_sf"/>
</dbReference>
<feature type="domain" description="Glycerol-3-phosphate dehydrogenase NAD-dependent C-terminal" evidence="12">
    <location>
        <begin position="245"/>
        <end position="393"/>
    </location>
</feature>
<comment type="similarity">
    <text evidence="1 8">Belongs to the NAD-dependent glycerol-3-phosphate dehydrogenase family.</text>
</comment>
<dbReference type="Gene3D" id="3.40.50.720">
    <property type="entry name" value="NAD(P)-binding Rossmann-like Domain"/>
    <property type="match status" value="1"/>
</dbReference>
<keyword evidence="2 8" id="KW-0560">Oxidoreductase</keyword>
<feature type="region of interest" description="Disordered" evidence="10">
    <location>
        <begin position="1"/>
        <end position="21"/>
    </location>
</feature>
<sequence>MIDKDDWSARAPSLSPVTTESPSSFLGSIFKDWRHLIYLPIDKTIVATSGRGMDRIAVIGSGNWGSAAARLAASNARRLPDFQDEVRMWVHEEKLDTGEQLSVVMNNTKENPKYLPNVKLGPNVVADPNLESAVKDATMLVFIIPNEFIHGTCKQLKGKIRPNAKGISLIKGMEFTDDGPSLISKKITDLLEIDCSVLMGANIANEVAAEKFSEATIGYKDDKQTADKWVKVFGAPYFRVTSIQDLEGVELCGTLKNIVATAAGLVDGLGMGNNTKAAIMRIGLKEMIKLSKLLFPSVQDATFIESCGVADLIASCLGGRNRKVAEAFAKHGGKKSFSELEGELLKGQKLKGVVTAAEVFSFLKAKKWEESFPLFSTVHSIATGQIPPSAIVEYAERTPKEIEGGPELEELSSLLST</sequence>
<dbReference type="SUPFAM" id="SSF51735">
    <property type="entry name" value="NAD(P)-binding Rossmann-fold domains"/>
    <property type="match status" value="1"/>
</dbReference>
<evidence type="ECO:0000256" key="5">
    <source>
        <dbReference type="PIRSR" id="PIRSR000114-1"/>
    </source>
</evidence>
<dbReference type="GO" id="GO:0141152">
    <property type="term" value="F:glycerol-3-phosphate dehydrogenase (NAD+) activity"/>
    <property type="evidence" value="ECO:0007669"/>
    <property type="project" value="UniProtKB-UniRule"/>
</dbReference>
<evidence type="ECO:0000256" key="6">
    <source>
        <dbReference type="PIRSR" id="PIRSR000114-2"/>
    </source>
</evidence>
<dbReference type="SUPFAM" id="SSF48179">
    <property type="entry name" value="6-phosphogluconate dehydrogenase C-terminal domain-like"/>
    <property type="match status" value="1"/>
</dbReference>
<comment type="catalytic activity">
    <reaction evidence="4 9">
        <text>sn-glycerol 3-phosphate + NAD(+) = dihydroxyacetone phosphate + NADH + H(+)</text>
        <dbReference type="Rhea" id="RHEA:11092"/>
        <dbReference type="ChEBI" id="CHEBI:15378"/>
        <dbReference type="ChEBI" id="CHEBI:57540"/>
        <dbReference type="ChEBI" id="CHEBI:57597"/>
        <dbReference type="ChEBI" id="CHEBI:57642"/>
        <dbReference type="ChEBI" id="CHEBI:57945"/>
        <dbReference type="EC" id="1.1.1.8"/>
    </reaction>
</comment>
<dbReference type="EMBL" id="JBJQOH010000006">
    <property type="protein sequence ID" value="KAL3683270.1"/>
    <property type="molecule type" value="Genomic_DNA"/>
</dbReference>
<dbReference type="Pfam" id="PF07479">
    <property type="entry name" value="NAD_Gly3P_dh_C"/>
    <property type="match status" value="1"/>
</dbReference>
<dbReference type="InterPro" id="IPR008927">
    <property type="entry name" value="6-PGluconate_DH-like_C_sf"/>
</dbReference>
<dbReference type="GO" id="GO:0051287">
    <property type="term" value="F:NAD binding"/>
    <property type="evidence" value="ECO:0007669"/>
    <property type="project" value="UniProtKB-UniRule"/>
</dbReference>
<feature type="active site" description="Proton acceptor" evidence="5">
    <location>
        <position position="256"/>
    </location>
</feature>
<keyword evidence="3 7" id="KW-0520">NAD</keyword>
<organism evidence="13 14">
    <name type="scientific">Riccia sorocarpa</name>
    <dbReference type="NCBI Taxonomy" id="122646"/>
    <lineage>
        <taxon>Eukaryota</taxon>
        <taxon>Viridiplantae</taxon>
        <taxon>Streptophyta</taxon>
        <taxon>Embryophyta</taxon>
        <taxon>Marchantiophyta</taxon>
        <taxon>Marchantiopsida</taxon>
        <taxon>Marchantiidae</taxon>
        <taxon>Marchantiales</taxon>
        <taxon>Ricciaceae</taxon>
        <taxon>Riccia</taxon>
    </lineage>
</organism>
<dbReference type="Gene3D" id="1.10.1040.10">
    <property type="entry name" value="N-(1-d-carboxylethyl)-l-norvaline Dehydrogenase, domain 2"/>
    <property type="match status" value="1"/>
</dbReference>
<proteinExistence type="inferred from homology"/>
<evidence type="ECO:0000313" key="13">
    <source>
        <dbReference type="EMBL" id="KAL3683270.1"/>
    </source>
</evidence>
<evidence type="ECO:0000256" key="3">
    <source>
        <dbReference type="ARBA" id="ARBA00023027"/>
    </source>
</evidence>
<dbReference type="InterPro" id="IPR011128">
    <property type="entry name" value="G3P_DH_NAD-dep_N"/>
</dbReference>
<feature type="binding site" evidence="7">
    <location>
        <position position="148"/>
    </location>
    <ligand>
        <name>NAD(+)</name>
        <dbReference type="ChEBI" id="CHEBI:57540"/>
    </ligand>
</feature>
<keyword evidence="14" id="KW-1185">Reference proteome</keyword>
<evidence type="ECO:0000256" key="4">
    <source>
        <dbReference type="ARBA" id="ARBA00048683"/>
    </source>
</evidence>
<dbReference type="Proteomes" id="UP001633002">
    <property type="component" value="Unassembled WGS sequence"/>
</dbReference>
<dbReference type="InterPro" id="IPR006168">
    <property type="entry name" value="G3P_DH_NAD-dep"/>
</dbReference>
<evidence type="ECO:0000313" key="14">
    <source>
        <dbReference type="Proteomes" id="UP001633002"/>
    </source>
</evidence>
<feature type="binding site" evidence="7">
    <location>
        <position position="320"/>
    </location>
    <ligand>
        <name>NAD(+)</name>
        <dbReference type="ChEBI" id="CHEBI:57540"/>
    </ligand>
</feature>
<evidence type="ECO:0000256" key="8">
    <source>
        <dbReference type="RuleBase" id="RU000437"/>
    </source>
</evidence>
<protein>
    <recommendedName>
        <fullName evidence="9">Glycerol-3-phosphate dehydrogenase [NAD(+)]</fullName>
        <ecNumber evidence="9">1.1.1.8</ecNumber>
    </recommendedName>
</protein>
<gene>
    <name evidence="13" type="ORF">R1sor_001292</name>
</gene>
<dbReference type="PROSITE" id="PS00957">
    <property type="entry name" value="NAD_G3PDH"/>
    <property type="match status" value="1"/>
</dbReference>
<feature type="binding site" evidence="7">
    <location>
        <position position="204"/>
    </location>
    <ligand>
        <name>NAD(+)</name>
        <dbReference type="ChEBI" id="CHEBI:57540"/>
    </ligand>
</feature>
<dbReference type="EC" id="1.1.1.8" evidence="9"/>
<dbReference type="InterPro" id="IPR017751">
    <property type="entry name" value="G3P_DH_NAD-dep_euk"/>
</dbReference>
<evidence type="ECO:0000256" key="10">
    <source>
        <dbReference type="SAM" id="MobiDB-lite"/>
    </source>
</evidence>
<dbReference type="GO" id="GO:0046168">
    <property type="term" value="P:glycerol-3-phosphate catabolic process"/>
    <property type="evidence" value="ECO:0007669"/>
    <property type="project" value="UniProtKB-UniRule"/>
</dbReference>
<feature type="binding site" evidence="7">
    <location>
        <position position="349"/>
    </location>
    <ligand>
        <name>NAD(+)</name>
        <dbReference type="ChEBI" id="CHEBI:57540"/>
    </ligand>
</feature>
<dbReference type="AlphaFoldDB" id="A0ABD3GYN8"/>
<dbReference type="NCBIfam" id="TIGR03376">
    <property type="entry name" value="glycerol3P_DH"/>
    <property type="match status" value="1"/>
</dbReference>
<dbReference type="FunFam" id="3.40.50.720:FF:000276">
    <property type="entry name" value="Glycerol-3-phosphate dehydrogenase [NAD(+)]"/>
    <property type="match status" value="1"/>
</dbReference>
<dbReference type="PRINTS" id="PR00077">
    <property type="entry name" value="GPDHDRGNASE"/>
</dbReference>
<evidence type="ECO:0000259" key="11">
    <source>
        <dbReference type="Pfam" id="PF01210"/>
    </source>
</evidence>
<comment type="caution">
    <text evidence="13">The sequence shown here is derived from an EMBL/GenBank/DDBJ whole genome shotgun (WGS) entry which is preliminary data.</text>
</comment>
<dbReference type="PANTHER" id="PTHR11728:SF8">
    <property type="entry name" value="GLYCEROL-3-PHOSPHATE DEHYDROGENASE [NAD(+)]-RELATED"/>
    <property type="match status" value="1"/>
</dbReference>
<reference evidence="13 14" key="1">
    <citation type="submission" date="2024-09" db="EMBL/GenBank/DDBJ databases">
        <title>Chromosome-scale assembly of Riccia sorocarpa.</title>
        <authorList>
            <person name="Paukszto L."/>
        </authorList>
    </citation>
    <scope>NUCLEOTIDE SEQUENCE [LARGE SCALE GENOMIC DNA]</scope>
    <source>
        <strain evidence="13">LP-2024</strain>
        <tissue evidence="13">Aerial parts of the thallus</tissue>
    </source>
</reference>
<evidence type="ECO:0000256" key="9">
    <source>
        <dbReference type="RuleBase" id="RU361243"/>
    </source>
</evidence>
<evidence type="ECO:0000256" key="1">
    <source>
        <dbReference type="ARBA" id="ARBA00011009"/>
    </source>
</evidence>
<accession>A0ABD3GYN8</accession>